<organism evidence="4 5">
    <name type="scientific">Rhodovulum adriaticum</name>
    <name type="common">Rhodopseudomonas adriatica</name>
    <dbReference type="NCBI Taxonomy" id="35804"/>
    <lineage>
        <taxon>Bacteria</taxon>
        <taxon>Pseudomonadati</taxon>
        <taxon>Pseudomonadota</taxon>
        <taxon>Alphaproteobacteria</taxon>
        <taxon>Rhodobacterales</taxon>
        <taxon>Paracoccaceae</taxon>
        <taxon>Rhodovulum</taxon>
    </lineage>
</organism>
<dbReference type="Pfam" id="PF13779">
    <property type="entry name" value="DUF4175"/>
    <property type="match status" value="1"/>
</dbReference>
<sequence length="860" mass="93581">MTDTTPTPEAALKALRWPLRLTRAGMVAERLSRAFWPLASLGLAVVAVLFLGLNDTLSRAAFWALASGLGILALVFLALGVRAFRWPSRAAALDRLDRTLPGRPIAALSDSQAIGAGDAASQAVWRAHLARMAAQARQARPVQPDLRVSDRDPFALRHVALTAFLVAVVFGSVWRVSSVADIAGPGGGALAAGPAWEGWVEPPAYTAKPTLYLNDISGPTLRVPEGSRVTLRLYGQVGALSLRETVSGQGGAAPADGAAAMAQGFDVVRPGELAIDGAGGRSWQVVLTPDAAPKVALDGPLKVEADGTMSQPFAARDDYGVVGGRATITLDLDAVDRRHGRTAAPEPRDPLVLDLPMTITGDRRAFTESLVENLSQHPWAGLPVQMVLQAEDAMGQTGRSPPEKMVLPGRRFFDPLARAIAEQRRDLLWTRDNGARVARLLRAVSFQPDDLFRDEGAYLQLRVAIRRLEAGIADGLTVETQEEIAQALWDIALLIEEGDLSNAAERLRRAQERLSEAMRNGATQEEIAELMQELREAMQDYMRQLAQQQNQDGQQQAQNGEMQEITGDQLQQMMDRLQQLMEEGRMAEAQQLLQMLQQMMENMQVTQGQGGEPSPGQQAMEGLAETLRDQQGLSDEAFRGLQDQFNPGQQGEQGQQGQGQQGQQGEGQGQQFGQQQGQGQGEGQQPGAGGRPGDLGRDLADRQRALRRELERQQEGLPGLGAAPEGQAAREALDRAGRAMDEAEQSLRENDLAGALDDQAEAMEALREGLRNLGEALAQNQQQRQQGQSMGRAEGGGERRDPLGRERGNVGRLGTDDQLLQGEDVYRRARDLLDEIRRRSGEQDRPDLELDYLRRLLDRF</sequence>
<keyword evidence="3" id="KW-0812">Transmembrane</keyword>
<feature type="compositionally biased region" description="Basic and acidic residues" evidence="2">
    <location>
        <begin position="731"/>
        <end position="751"/>
    </location>
</feature>
<feature type="coiled-coil region" evidence="1">
    <location>
        <begin position="493"/>
        <end position="609"/>
    </location>
</feature>
<evidence type="ECO:0000256" key="1">
    <source>
        <dbReference type="SAM" id="Coils"/>
    </source>
</evidence>
<feature type="region of interest" description="Disordered" evidence="2">
    <location>
        <begin position="778"/>
        <end position="821"/>
    </location>
</feature>
<name>A0A4R2NKG5_RHOAD</name>
<keyword evidence="3" id="KW-0472">Membrane</keyword>
<keyword evidence="5" id="KW-1185">Reference proteome</keyword>
<feature type="compositionally biased region" description="Basic and acidic residues" evidence="2">
    <location>
        <begin position="795"/>
        <end position="809"/>
    </location>
</feature>
<dbReference type="RefSeq" id="WP_132603976.1">
    <property type="nucleotide sequence ID" value="NZ_NRRP01000011.1"/>
</dbReference>
<protein>
    <submittedName>
        <fullName evidence="4">Uncharacterized protein (TIGR02302 family)</fullName>
    </submittedName>
</protein>
<feature type="transmembrane region" description="Helical" evidence="3">
    <location>
        <begin position="60"/>
        <end position="81"/>
    </location>
</feature>
<feature type="transmembrane region" description="Helical" evidence="3">
    <location>
        <begin position="34"/>
        <end position="54"/>
    </location>
</feature>
<dbReference type="OrthoDB" id="8477685at2"/>
<proteinExistence type="predicted"/>
<feature type="region of interest" description="Disordered" evidence="2">
    <location>
        <begin position="642"/>
        <end position="697"/>
    </location>
</feature>
<feature type="compositionally biased region" description="Gly residues" evidence="2">
    <location>
        <begin position="654"/>
        <end position="693"/>
    </location>
</feature>
<dbReference type="AlphaFoldDB" id="A0A4R2NKG5"/>
<accession>A0A4R2NKG5</accession>
<evidence type="ECO:0000313" key="4">
    <source>
        <dbReference type="EMBL" id="TCP22053.1"/>
    </source>
</evidence>
<keyword evidence="3" id="KW-1133">Transmembrane helix</keyword>
<dbReference type="NCBIfam" id="TIGR02302">
    <property type="entry name" value="aProt_lowcomp"/>
    <property type="match status" value="1"/>
</dbReference>
<reference evidence="4 5" key="1">
    <citation type="submission" date="2019-03" db="EMBL/GenBank/DDBJ databases">
        <title>Genomic Encyclopedia of Type Strains, Phase IV (KMG-IV): sequencing the most valuable type-strain genomes for metagenomic binning, comparative biology and taxonomic classification.</title>
        <authorList>
            <person name="Goeker M."/>
        </authorList>
    </citation>
    <scope>NUCLEOTIDE SEQUENCE [LARGE SCALE GENOMIC DNA]</scope>
    <source>
        <strain evidence="4 5">DSM 2781</strain>
    </source>
</reference>
<gene>
    <name evidence="4" type="ORF">EV656_10899</name>
</gene>
<keyword evidence="1" id="KW-0175">Coiled coil</keyword>
<feature type="region of interest" description="Disordered" evidence="2">
    <location>
        <begin position="712"/>
        <end position="752"/>
    </location>
</feature>
<dbReference type="EMBL" id="SLXL01000008">
    <property type="protein sequence ID" value="TCP22053.1"/>
    <property type="molecule type" value="Genomic_DNA"/>
</dbReference>
<feature type="compositionally biased region" description="Low complexity" evidence="2">
    <location>
        <begin position="779"/>
        <end position="788"/>
    </location>
</feature>
<evidence type="ECO:0000313" key="5">
    <source>
        <dbReference type="Proteomes" id="UP000295733"/>
    </source>
</evidence>
<comment type="caution">
    <text evidence="4">The sequence shown here is derived from an EMBL/GenBank/DDBJ whole genome shotgun (WGS) entry which is preliminary data.</text>
</comment>
<evidence type="ECO:0000256" key="2">
    <source>
        <dbReference type="SAM" id="MobiDB-lite"/>
    </source>
</evidence>
<evidence type="ECO:0000256" key="3">
    <source>
        <dbReference type="SAM" id="Phobius"/>
    </source>
</evidence>
<dbReference type="Proteomes" id="UP000295733">
    <property type="component" value="Unassembled WGS sequence"/>
</dbReference>
<dbReference type="InterPro" id="IPR012683">
    <property type="entry name" value="CHP02302_TM"/>
</dbReference>